<keyword evidence="2" id="KW-1185">Reference proteome</keyword>
<dbReference type="Proteomes" id="UP000277212">
    <property type="component" value="Unassembled WGS sequence"/>
</dbReference>
<organism evidence="1 2">
    <name type="scientific">Fusarium kuroshium</name>
    <dbReference type="NCBI Taxonomy" id="2010991"/>
    <lineage>
        <taxon>Eukaryota</taxon>
        <taxon>Fungi</taxon>
        <taxon>Dikarya</taxon>
        <taxon>Ascomycota</taxon>
        <taxon>Pezizomycotina</taxon>
        <taxon>Sordariomycetes</taxon>
        <taxon>Hypocreomycetidae</taxon>
        <taxon>Hypocreales</taxon>
        <taxon>Nectriaceae</taxon>
        <taxon>Fusarium</taxon>
        <taxon>Fusarium solani species complex</taxon>
    </lineage>
</organism>
<accession>A0A3M2QPU8</accession>
<dbReference type="EMBL" id="NKUJ01001000">
    <property type="protein sequence ID" value="RMI94947.1"/>
    <property type="molecule type" value="Genomic_DNA"/>
</dbReference>
<name>A0A3M2QPU8_9HYPO</name>
<comment type="caution">
    <text evidence="1">The sequence shown here is derived from an EMBL/GenBank/DDBJ whole genome shotgun (WGS) entry which is preliminary data.</text>
</comment>
<gene>
    <name evidence="1" type="ORF">CDV36_016437</name>
</gene>
<dbReference type="AlphaFoldDB" id="A0A3M2QPU8"/>
<evidence type="ECO:0000313" key="1">
    <source>
        <dbReference type="EMBL" id="RMI94947.1"/>
    </source>
</evidence>
<proteinExistence type="predicted"/>
<reference evidence="1 2" key="1">
    <citation type="submission" date="2017-06" db="EMBL/GenBank/DDBJ databases">
        <title>Comparative genomic analysis of Ambrosia Fusariam Clade fungi.</title>
        <authorList>
            <person name="Stajich J.E."/>
            <person name="Carrillo J."/>
            <person name="Kijimoto T."/>
            <person name="Eskalen A."/>
            <person name="O'Donnell K."/>
            <person name="Kasson M."/>
        </authorList>
    </citation>
    <scope>NUCLEOTIDE SEQUENCE [LARGE SCALE GENOMIC DNA]</scope>
    <source>
        <strain evidence="1">UCR3666</strain>
    </source>
</reference>
<sequence length="75" mass="8110">MLSQGTVPLACRQGGLCPEHTGPVRLDGAKIPAHLPSLIFPTTSRRALGIQGIGGQLDAKFNYQQMLRFETAFVM</sequence>
<evidence type="ECO:0000313" key="2">
    <source>
        <dbReference type="Proteomes" id="UP000277212"/>
    </source>
</evidence>
<protein>
    <submittedName>
        <fullName evidence="1">Uncharacterized protein</fullName>
    </submittedName>
</protein>